<keyword evidence="3" id="KW-1185">Reference proteome</keyword>
<comment type="caution">
    <text evidence="2">The sequence shown here is derived from an EMBL/GenBank/DDBJ whole genome shotgun (WGS) entry which is preliminary data.</text>
</comment>
<evidence type="ECO:0000256" key="1">
    <source>
        <dbReference type="SAM" id="SignalP"/>
    </source>
</evidence>
<feature type="signal peptide" evidence="1">
    <location>
        <begin position="1"/>
        <end position="22"/>
    </location>
</feature>
<evidence type="ECO:0000313" key="2">
    <source>
        <dbReference type="EMBL" id="KAK7950968.1"/>
    </source>
</evidence>
<keyword evidence="1" id="KW-0732">Signal</keyword>
<name>A0ABR1QAI5_9PEZI</name>
<accession>A0ABR1QAI5</accession>
<dbReference type="Proteomes" id="UP001391051">
    <property type="component" value="Unassembled WGS sequence"/>
</dbReference>
<feature type="chain" id="PRO_5046460633" evidence="1">
    <location>
        <begin position="23"/>
        <end position="65"/>
    </location>
</feature>
<dbReference type="RefSeq" id="XP_066699030.1">
    <property type="nucleotide sequence ID" value="XM_066842918.1"/>
</dbReference>
<protein>
    <submittedName>
        <fullName evidence="2">Uncharacterized protein</fullName>
    </submittedName>
</protein>
<gene>
    <name evidence="2" type="ORF">PG986_006696</name>
</gene>
<organism evidence="2 3">
    <name type="scientific">Apiospora aurea</name>
    <dbReference type="NCBI Taxonomy" id="335848"/>
    <lineage>
        <taxon>Eukaryota</taxon>
        <taxon>Fungi</taxon>
        <taxon>Dikarya</taxon>
        <taxon>Ascomycota</taxon>
        <taxon>Pezizomycotina</taxon>
        <taxon>Sordariomycetes</taxon>
        <taxon>Xylariomycetidae</taxon>
        <taxon>Amphisphaeriales</taxon>
        <taxon>Apiosporaceae</taxon>
        <taxon>Apiospora</taxon>
    </lineage>
</organism>
<proteinExistence type="predicted"/>
<dbReference type="GeneID" id="92075980"/>
<reference evidence="2 3" key="1">
    <citation type="submission" date="2023-01" db="EMBL/GenBank/DDBJ databases">
        <title>Analysis of 21 Apiospora genomes using comparative genomics revels a genus with tremendous synthesis potential of carbohydrate active enzymes and secondary metabolites.</title>
        <authorList>
            <person name="Sorensen T."/>
        </authorList>
    </citation>
    <scope>NUCLEOTIDE SEQUENCE [LARGE SCALE GENOMIC DNA]</scope>
    <source>
        <strain evidence="2 3">CBS 24483</strain>
    </source>
</reference>
<sequence>MVCPANIFCILPFSFLLGCTHRCDDDRTTTVVDNPKSANNADPRQTGDAVMAGVVAVGGAVLVLA</sequence>
<dbReference type="EMBL" id="JAQQWE010000005">
    <property type="protein sequence ID" value="KAK7950968.1"/>
    <property type="molecule type" value="Genomic_DNA"/>
</dbReference>
<evidence type="ECO:0000313" key="3">
    <source>
        <dbReference type="Proteomes" id="UP001391051"/>
    </source>
</evidence>